<feature type="compositionally biased region" description="Basic and acidic residues" evidence="1">
    <location>
        <begin position="487"/>
        <end position="496"/>
    </location>
</feature>
<dbReference type="Pfam" id="PF04488">
    <property type="entry name" value="Gly_transf_sug"/>
    <property type="match status" value="1"/>
</dbReference>
<comment type="caution">
    <text evidence="3">The sequence shown here is derived from an EMBL/GenBank/DDBJ whole genome shotgun (WGS) entry which is preliminary data.</text>
</comment>
<dbReference type="Gene3D" id="3.90.550.20">
    <property type="match status" value="1"/>
</dbReference>
<dbReference type="GO" id="GO:0016758">
    <property type="term" value="F:hexosyltransferase activity"/>
    <property type="evidence" value="ECO:0007669"/>
    <property type="project" value="TreeGrafter"/>
</dbReference>
<proteinExistence type="predicted"/>
<feature type="signal peptide" evidence="2">
    <location>
        <begin position="1"/>
        <end position="32"/>
    </location>
</feature>
<dbReference type="GO" id="GO:0006688">
    <property type="term" value="P:glycosphingolipid biosynthetic process"/>
    <property type="evidence" value="ECO:0007669"/>
    <property type="project" value="TreeGrafter"/>
</dbReference>
<dbReference type="PANTHER" id="PTHR12042">
    <property type="entry name" value="LACTOSYLCERAMIDE 4-ALPHA-GALACTOSYLTRANSFERASE ALPHA- 1,4-GALACTOSYLTRANSFERASE"/>
    <property type="match status" value="1"/>
</dbReference>
<evidence type="ECO:0000256" key="2">
    <source>
        <dbReference type="SAM" id="SignalP"/>
    </source>
</evidence>
<dbReference type="InterPro" id="IPR051981">
    <property type="entry name" value="Glycosyltransf_32"/>
</dbReference>
<dbReference type="SUPFAM" id="SSF53448">
    <property type="entry name" value="Nucleotide-diphospho-sugar transferases"/>
    <property type="match status" value="1"/>
</dbReference>
<dbReference type="Proteomes" id="UP000650467">
    <property type="component" value="Unassembled WGS sequence"/>
</dbReference>
<dbReference type="EMBL" id="JAEHOC010000004">
    <property type="protein sequence ID" value="KAG2442766.1"/>
    <property type="molecule type" value="Genomic_DNA"/>
</dbReference>
<reference evidence="3" key="1">
    <citation type="journal article" date="2020" name="bioRxiv">
        <title>Comparative genomics of Chlamydomonas.</title>
        <authorList>
            <person name="Craig R.J."/>
            <person name="Hasan A.R."/>
            <person name="Ness R.W."/>
            <person name="Keightley P.D."/>
        </authorList>
    </citation>
    <scope>NUCLEOTIDE SEQUENCE</scope>
    <source>
        <strain evidence="3">SAG 7.73</strain>
    </source>
</reference>
<feature type="chain" id="PRO_5032390533" evidence="2">
    <location>
        <begin position="33"/>
        <end position="519"/>
    </location>
</feature>
<dbReference type="PANTHER" id="PTHR12042:SF21">
    <property type="entry name" value="ALPHA1,4-GALACTOSYLTRANSFERASE 1-RELATED"/>
    <property type="match status" value="1"/>
</dbReference>
<dbReference type="OrthoDB" id="409543at2759"/>
<feature type="compositionally biased region" description="Low complexity" evidence="1">
    <location>
        <begin position="419"/>
        <end position="430"/>
    </location>
</feature>
<name>A0A835W9W2_CHLIN</name>
<dbReference type="GO" id="GO:0016020">
    <property type="term" value="C:membrane"/>
    <property type="evidence" value="ECO:0007669"/>
    <property type="project" value="GOC"/>
</dbReference>
<evidence type="ECO:0000313" key="3">
    <source>
        <dbReference type="EMBL" id="KAG2442766.1"/>
    </source>
</evidence>
<keyword evidence="2" id="KW-0732">Signal</keyword>
<dbReference type="AlphaFoldDB" id="A0A835W9W2"/>
<gene>
    <name evidence="3" type="ORF">HXX76_002846</name>
</gene>
<sequence>MGESPNPRLRGAVWRVASLALLALAVAQPVAALEEEVKDVCSFYAAGRANIHDPWHWGPYHICDTSALPRWLEAAAANCFDCAKRRPVCGHAAPQLHFHAYFLKWSEHWKYDLQMYQAFLLTQNLHKARLSVWVDNVTAALEHPAGQFLQKYSEFISVREVVWEHAVAGTPLQGHPFWRDGALVRKNIYTAAGFADVLRLLLLYQHGGVWLDTDVILLQDMYPATVQIGYQFAMRWTNNHVMYLRRGSPLGRRMLEAVGAMPYTDEATARGYVERVCRPLGYMTAHSKYGYTDIYNICILKLFGEHDNATQLAAGGDPDDLLFSRPLGWYDSDWPECLAGRDAANDSDIDHVLSTHMALHSRLIQDSSFRRHSMYERVTQLLDDFFALCTDTACIPRQAVRLAVYRDVVERMKRSAAALPAAASSSASQQDGGGPGGSSSSSGGSSGGGGDGTRQLIAGRLDRSSSSTLGRREEGRASAKAAAVGRRVGEGVKEVEVGTSGRAASALRAEFLQEAKLIG</sequence>
<organism evidence="3 4">
    <name type="scientific">Chlamydomonas incerta</name>
    <dbReference type="NCBI Taxonomy" id="51695"/>
    <lineage>
        <taxon>Eukaryota</taxon>
        <taxon>Viridiplantae</taxon>
        <taxon>Chlorophyta</taxon>
        <taxon>core chlorophytes</taxon>
        <taxon>Chlorophyceae</taxon>
        <taxon>CS clade</taxon>
        <taxon>Chlamydomonadales</taxon>
        <taxon>Chlamydomonadaceae</taxon>
        <taxon>Chlamydomonas</taxon>
    </lineage>
</organism>
<protein>
    <submittedName>
        <fullName evidence="3">Uncharacterized protein</fullName>
    </submittedName>
</protein>
<evidence type="ECO:0000256" key="1">
    <source>
        <dbReference type="SAM" id="MobiDB-lite"/>
    </source>
</evidence>
<accession>A0A835W9W2</accession>
<keyword evidence="4" id="KW-1185">Reference proteome</keyword>
<dbReference type="InterPro" id="IPR007577">
    <property type="entry name" value="GlycoTrfase_DXD_sugar-bd_CS"/>
</dbReference>
<evidence type="ECO:0000313" key="4">
    <source>
        <dbReference type="Proteomes" id="UP000650467"/>
    </source>
</evidence>
<feature type="region of interest" description="Disordered" evidence="1">
    <location>
        <begin position="419"/>
        <end position="500"/>
    </location>
</feature>
<dbReference type="InterPro" id="IPR029044">
    <property type="entry name" value="Nucleotide-diphossugar_trans"/>
</dbReference>